<dbReference type="PANTHER" id="PTHR12110">
    <property type="entry name" value="HYDROXYPYRUVATE ISOMERASE"/>
    <property type="match status" value="1"/>
</dbReference>
<dbReference type="InterPro" id="IPR036237">
    <property type="entry name" value="Xyl_isomerase-like_sf"/>
</dbReference>
<sequence length="285" mass="32217">MKLGIDSYCYHRYFGEIYPGLQTRPAGRRMTVDDFLARAKRYGVDGVSLESCFFPSFAPDALQRLRERLDEYGFERVWAWGHPNGLGSGTDRKAEWDLVAHIAYARAVGAGTMRIVGGSRRTRPDSWTRHFRQLRAALRRVVPAAEDAGVTLAIENHMDLTGDEMVEVIESIGSPKLGVTLDTGNNLRLFEDPVEVFRKLAPYTRATHIKDIAAWRGDPKEFSFWPSVPLGDGIVDLRAAVRFLKKAKYRGLLCVEVDFLHPDHGEEDRAVRKSLVYLRKIVPKG</sequence>
<dbReference type="InterPro" id="IPR013022">
    <property type="entry name" value="Xyl_isomerase-like_TIM-brl"/>
</dbReference>
<organism evidence="2 3">
    <name type="scientific">Handelsmanbacteria sp. (strain RIFCSPLOWO2_12_FULL_64_10)</name>
    <dbReference type="NCBI Taxonomy" id="1817868"/>
    <lineage>
        <taxon>Bacteria</taxon>
        <taxon>Candidatus Handelsmaniibacteriota</taxon>
    </lineage>
</organism>
<accession>A0A1F6D1S7</accession>
<proteinExistence type="predicted"/>
<dbReference type="AlphaFoldDB" id="A0A1F6D1S7"/>
<dbReference type="SUPFAM" id="SSF51658">
    <property type="entry name" value="Xylose isomerase-like"/>
    <property type="match status" value="1"/>
</dbReference>
<evidence type="ECO:0000259" key="1">
    <source>
        <dbReference type="Pfam" id="PF01261"/>
    </source>
</evidence>
<reference evidence="2 3" key="1">
    <citation type="journal article" date="2016" name="Nat. Commun.">
        <title>Thousands of microbial genomes shed light on interconnected biogeochemical processes in an aquifer system.</title>
        <authorList>
            <person name="Anantharaman K."/>
            <person name="Brown C.T."/>
            <person name="Hug L.A."/>
            <person name="Sharon I."/>
            <person name="Castelle C.J."/>
            <person name="Probst A.J."/>
            <person name="Thomas B.C."/>
            <person name="Singh A."/>
            <person name="Wilkins M.J."/>
            <person name="Karaoz U."/>
            <person name="Brodie E.L."/>
            <person name="Williams K.H."/>
            <person name="Hubbard S.S."/>
            <person name="Banfield J.F."/>
        </authorList>
    </citation>
    <scope>NUCLEOTIDE SEQUENCE [LARGE SCALE GENOMIC DNA]</scope>
    <source>
        <strain evidence="3">RIFCSPLOWO2_12_FULL_64_10</strain>
    </source>
</reference>
<dbReference type="InterPro" id="IPR050312">
    <property type="entry name" value="IolE/XylAMocC-like"/>
</dbReference>
<dbReference type="PANTHER" id="PTHR12110:SF53">
    <property type="entry name" value="BLR5974 PROTEIN"/>
    <property type="match status" value="1"/>
</dbReference>
<dbReference type="Gene3D" id="3.20.20.150">
    <property type="entry name" value="Divalent-metal-dependent TIM barrel enzymes"/>
    <property type="match status" value="1"/>
</dbReference>
<dbReference type="Proteomes" id="UP000178606">
    <property type="component" value="Unassembled WGS sequence"/>
</dbReference>
<evidence type="ECO:0000313" key="3">
    <source>
        <dbReference type="Proteomes" id="UP000178606"/>
    </source>
</evidence>
<dbReference type="Pfam" id="PF01261">
    <property type="entry name" value="AP_endonuc_2"/>
    <property type="match status" value="1"/>
</dbReference>
<name>A0A1F6D1S7_HANXR</name>
<gene>
    <name evidence="2" type="ORF">A3F84_04470</name>
</gene>
<evidence type="ECO:0000313" key="2">
    <source>
        <dbReference type="EMBL" id="OGG55384.1"/>
    </source>
</evidence>
<comment type="caution">
    <text evidence="2">The sequence shown here is derived from an EMBL/GenBank/DDBJ whole genome shotgun (WGS) entry which is preliminary data.</text>
</comment>
<protein>
    <recommendedName>
        <fullName evidence="1">Xylose isomerase-like TIM barrel domain-containing protein</fullName>
    </recommendedName>
</protein>
<dbReference type="EMBL" id="MFKF01000081">
    <property type="protein sequence ID" value="OGG55384.1"/>
    <property type="molecule type" value="Genomic_DNA"/>
</dbReference>
<feature type="domain" description="Xylose isomerase-like TIM barrel" evidence="1">
    <location>
        <begin position="36"/>
        <end position="280"/>
    </location>
</feature>